<comment type="caution">
    <text evidence="2">The sequence shown here is derived from an EMBL/GenBank/DDBJ whole genome shotgun (WGS) entry which is preliminary data.</text>
</comment>
<organism evidence="2 3">
    <name type="scientific">Culicoidibacter larvae</name>
    <dbReference type="NCBI Taxonomy" id="2579976"/>
    <lineage>
        <taxon>Bacteria</taxon>
        <taxon>Bacillati</taxon>
        <taxon>Bacillota</taxon>
        <taxon>Culicoidibacteria</taxon>
        <taxon>Culicoidibacterales</taxon>
        <taxon>Culicoidibacteraceae</taxon>
        <taxon>Culicoidibacter</taxon>
    </lineage>
</organism>
<proteinExistence type="predicted"/>
<dbReference type="InParanoid" id="A0A5R8QFY6"/>
<keyword evidence="1" id="KW-1133">Transmembrane helix</keyword>
<feature type="transmembrane region" description="Helical" evidence="1">
    <location>
        <begin position="12"/>
        <end position="31"/>
    </location>
</feature>
<protein>
    <submittedName>
        <fullName evidence="2">DUF948 domain-containing protein</fullName>
    </submittedName>
</protein>
<dbReference type="Proteomes" id="UP000306912">
    <property type="component" value="Unassembled WGS sequence"/>
</dbReference>
<dbReference type="RefSeq" id="WP_138190303.1">
    <property type="nucleotide sequence ID" value="NZ_VBWP01000002.1"/>
</dbReference>
<sequence>MNNITIDLNTIFWVLIIAILFVAIILLVYLIRFLRMLFTTIKEANKAIQKVQTLVDDTNKVMKETYEITARANSSYKKVNTLVDALTTAVGGFVSAKLRRK</sequence>
<evidence type="ECO:0000313" key="2">
    <source>
        <dbReference type="EMBL" id="TLG76666.1"/>
    </source>
</evidence>
<name>A0A5R8QFY6_9FIRM</name>
<keyword evidence="1" id="KW-0812">Transmembrane</keyword>
<evidence type="ECO:0000313" key="3">
    <source>
        <dbReference type="Proteomes" id="UP000306912"/>
    </source>
</evidence>
<evidence type="ECO:0000256" key="1">
    <source>
        <dbReference type="SAM" id="Phobius"/>
    </source>
</evidence>
<gene>
    <name evidence="2" type="ORF">FEZ08_03365</name>
</gene>
<reference evidence="2 3" key="1">
    <citation type="submission" date="2019-05" db="EMBL/GenBank/DDBJ databases">
        <title>Culicoidintestinum kansasii gen. nov., sp. nov. from the gastrointestinal tract of the biting midge, Culicoides sonorensis.</title>
        <authorList>
            <person name="Neupane S."/>
            <person name="Ghosh A."/>
            <person name="Gunther S."/>
            <person name="Martin K."/>
            <person name="Zurek L."/>
        </authorList>
    </citation>
    <scope>NUCLEOTIDE SEQUENCE [LARGE SCALE GENOMIC DNA]</scope>
    <source>
        <strain evidence="2 3">CS-1</strain>
    </source>
</reference>
<dbReference type="EMBL" id="VBWP01000002">
    <property type="protein sequence ID" value="TLG76666.1"/>
    <property type="molecule type" value="Genomic_DNA"/>
</dbReference>
<dbReference type="AlphaFoldDB" id="A0A5R8QFY6"/>
<accession>A0A5R8QFY6</accession>
<keyword evidence="3" id="KW-1185">Reference proteome</keyword>
<keyword evidence="1" id="KW-0472">Membrane</keyword>